<dbReference type="PRINTS" id="PR00150">
    <property type="entry name" value="PEPCARBXLASE"/>
</dbReference>
<protein>
    <recommendedName>
        <fullName evidence="2">Phosphoenolpyruvate carboxylase</fullName>
    </recommendedName>
</protein>
<evidence type="ECO:0000313" key="3">
    <source>
        <dbReference type="EMBL" id="AHB49536.1"/>
    </source>
</evidence>
<organism evidence="3 4">
    <name type="scientific">Hyphomicrobium nitrativorans NL23</name>
    <dbReference type="NCBI Taxonomy" id="1029756"/>
    <lineage>
        <taxon>Bacteria</taxon>
        <taxon>Pseudomonadati</taxon>
        <taxon>Pseudomonadota</taxon>
        <taxon>Alphaproteobacteria</taxon>
        <taxon>Hyphomicrobiales</taxon>
        <taxon>Hyphomicrobiaceae</taxon>
        <taxon>Hyphomicrobium</taxon>
    </lineage>
</organism>
<dbReference type="RefSeq" id="WP_023788465.1">
    <property type="nucleotide sequence ID" value="NC_022997.1"/>
</dbReference>
<evidence type="ECO:0000313" key="4">
    <source>
        <dbReference type="Proteomes" id="UP000018542"/>
    </source>
</evidence>
<dbReference type="GO" id="GO:0006099">
    <property type="term" value="P:tricarboxylic acid cycle"/>
    <property type="evidence" value="ECO:0007669"/>
    <property type="project" value="InterPro"/>
</dbReference>
<keyword evidence="4" id="KW-1185">Reference proteome</keyword>
<dbReference type="EMBL" id="CP006912">
    <property type="protein sequence ID" value="AHB49536.1"/>
    <property type="molecule type" value="Genomic_DNA"/>
</dbReference>
<comment type="function">
    <text evidence="1">Forms oxaloacetate, a four-carbon dicarboxylic acid source for the tricarboxylic acid cycle.</text>
</comment>
<evidence type="ECO:0000256" key="1">
    <source>
        <dbReference type="ARBA" id="ARBA00003670"/>
    </source>
</evidence>
<dbReference type="OrthoDB" id="9758461at2"/>
<dbReference type="Pfam" id="PF00311">
    <property type="entry name" value="PEPcase"/>
    <property type="match status" value="1"/>
</dbReference>
<dbReference type="PATRIC" id="fig|1029756.8.peg.3296"/>
<keyword evidence="3" id="KW-0670">Pyruvate</keyword>
<dbReference type="SUPFAM" id="SSF51621">
    <property type="entry name" value="Phosphoenolpyruvate/pyruvate domain"/>
    <property type="match status" value="1"/>
</dbReference>
<dbReference type="PANTHER" id="PTHR30523:SF6">
    <property type="entry name" value="PHOSPHOENOLPYRUVATE CARBOXYLASE"/>
    <property type="match status" value="1"/>
</dbReference>
<dbReference type="InterPro" id="IPR021135">
    <property type="entry name" value="PEP_COase"/>
</dbReference>
<dbReference type="GO" id="GO:0005829">
    <property type="term" value="C:cytosol"/>
    <property type="evidence" value="ECO:0007669"/>
    <property type="project" value="TreeGrafter"/>
</dbReference>
<evidence type="ECO:0000256" key="2">
    <source>
        <dbReference type="ARBA" id="ARBA00022419"/>
    </source>
</evidence>
<dbReference type="AlphaFoldDB" id="V5SF82"/>
<dbReference type="GO" id="GO:0015977">
    <property type="term" value="P:carbon fixation"/>
    <property type="evidence" value="ECO:0007669"/>
    <property type="project" value="InterPro"/>
</dbReference>
<sequence>MSKTRSAGSATLDEQALRSELKELRAQIPDRPALNPIAHLAFRLSRQLEAGDISFDDLKDLATRLMDSACVHRALVLKEQIGLESDEETDEEFSGFIANHAKDTSDAGFEAFQKRFGRARNGIVFTAHPTFGLSEELSNRIAEIAVSGSCDGKPLGIPHRPDPNLTLDYERGRVQSAIRNLRDAYTDVLGDFFTTAHAAYGERAFKLKPQLATFASWVGYDLDGRTDINWAFSFTVRLREKADALADIRERFLALKEALGDEPEMVRLQRQVTGKLDLAIAAVESHIKALEAVGPEGKTLADAANVISQSDQHNLTSVEPLLALFDQVVETTSDVKAKVAVLSVAGLLRATGLGMSHIHVRVNAVQINNAFRAFVHESWTRDLTERQAQARIVEMIDNVTPETVNFETLDLENATAIRQFALVAQIMKHVDCDTPIRYLIAECESPHTILIALYFAKLFGVSDIVDISPLFETPAALETGQRLVERLLTVQAYRDHVTKRGRIAVQTGYSDAGRFIGQIAAGLAHERLHHGLAEVVRRSGLKDVETLIFSTHGESMGRGAHPGNLRRRLRYVLPGESRWRFFRAGLPVKHETSFQGGDGYLYFANTSFAKRALATIVMSGKDPGAGEDPFYTDTNLALDFQLRLRDYQQQLFAHPGYRALLGAFGANLLFKTGSRPVKRQGDHHSDRGDPARMRAIPNNAILQQFGYVANVVAGLGAGVGSERERFIELAKQSQRLRSLIEMIARAKQLSSLYGVGANAVIFDPGFWAQRASWGRETHLDGAFKFLAEHLLEDDRAGQIIGLAHFLRLDAIELHSILEEIGLEGGKIPDDHRLELDLLQAIRATLIMRIFILTAQLPRFTPTNEVTHEEIVNKALGLEIPAVLQVVRQAFPRRVDDTRDDDAFAEQATYLPKGIDDYGRIETEILDPMEQAYELVREIGTGISHHWGAFG</sequence>
<proteinExistence type="predicted"/>
<dbReference type="KEGG" id="hni:W911_15820"/>
<dbReference type="Proteomes" id="UP000018542">
    <property type="component" value="Chromosome"/>
</dbReference>
<dbReference type="HOGENOM" id="CLU_314918_0_0_5"/>
<dbReference type="PANTHER" id="PTHR30523">
    <property type="entry name" value="PHOSPHOENOLPYRUVATE CARBOXYLASE"/>
    <property type="match status" value="1"/>
</dbReference>
<dbReference type="InterPro" id="IPR015813">
    <property type="entry name" value="Pyrv/PenolPyrv_kinase-like_dom"/>
</dbReference>
<dbReference type="GO" id="GO:0008964">
    <property type="term" value="F:phosphoenolpyruvate carboxylase activity"/>
    <property type="evidence" value="ECO:0007669"/>
    <property type="project" value="InterPro"/>
</dbReference>
<name>V5SF82_9HYPH</name>
<reference evidence="3 4" key="1">
    <citation type="journal article" date="2014" name="Genome Announc.">
        <title>Complete Genome Sequence of Hyphomicrobium nitrativorans Strain NL23, a Denitrifying Bacterium Isolated from Biofilm of a Methanol-Fed Denitrification System Treating Seawater at the Montreal Biodome.</title>
        <authorList>
            <person name="Martineau C."/>
            <person name="Villeneuve C."/>
            <person name="Mauffrey F."/>
            <person name="Villemur R."/>
        </authorList>
    </citation>
    <scope>NUCLEOTIDE SEQUENCE [LARGE SCALE GENOMIC DNA]</scope>
    <source>
        <strain evidence="3">NL23</strain>
    </source>
</reference>
<gene>
    <name evidence="3" type="ORF">W911_15820</name>
</gene>
<accession>V5SF82</accession>
<dbReference type="STRING" id="1029756.W911_15820"/>